<dbReference type="InterPro" id="IPR015943">
    <property type="entry name" value="WD40/YVTN_repeat-like_dom_sf"/>
</dbReference>
<dbReference type="EMBL" id="CAMPGE010003198">
    <property type="protein sequence ID" value="CAI2362022.1"/>
    <property type="molecule type" value="Genomic_DNA"/>
</dbReference>
<keyword evidence="5" id="KW-1185">Reference proteome</keyword>
<dbReference type="PANTHER" id="PTHR13720">
    <property type="entry name" value="WD-40 REPEAT PROTEIN"/>
    <property type="match status" value="1"/>
</dbReference>
<accession>A0AAD1U496</accession>
<dbReference type="AlphaFoldDB" id="A0AAD1U496"/>
<dbReference type="InterPro" id="IPR001680">
    <property type="entry name" value="WD40_rpt"/>
</dbReference>
<comment type="caution">
    <text evidence="4">The sequence shown here is derived from an EMBL/GenBank/DDBJ whole genome shotgun (WGS) entry which is preliminary data.</text>
</comment>
<dbReference type="SMART" id="SM00320">
    <property type="entry name" value="WD40"/>
    <property type="match status" value="9"/>
</dbReference>
<keyword evidence="2" id="KW-0677">Repeat</keyword>
<dbReference type="SUPFAM" id="SSF50978">
    <property type="entry name" value="WD40 repeat-like"/>
    <property type="match status" value="2"/>
</dbReference>
<dbReference type="PROSITE" id="PS50294">
    <property type="entry name" value="WD_REPEATS_REGION"/>
    <property type="match status" value="1"/>
</dbReference>
<evidence type="ECO:0000313" key="5">
    <source>
        <dbReference type="Proteomes" id="UP001295684"/>
    </source>
</evidence>
<name>A0AAD1U496_EUPCR</name>
<feature type="repeat" description="WD" evidence="3">
    <location>
        <begin position="109"/>
        <end position="150"/>
    </location>
</feature>
<organism evidence="4 5">
    <name type="scientific">Euplotes crassus</name>
    <dbReference type="NCBI Taxonomy" id="5936"/>
    <lineage>
        <taxon>Eukaryota</taxon>
        <taxon>Sar</taxon>
        <taxon>Alveolata</taxon>
        <taxon>Ciliophora</taxon>
        <taxon>Intramacronucleata</taxon>
        <taxon>Spirotrichea</taxon>
        <taxon>Hypotrichia</taxon>
        <taxon>Euplotida</taxon>
        <taxon>Euplotidae</taxon>
        <taxon>Moneuplotes</taxon>
    </lineage>
</organism>
<feature type="repeat" description="WD" evidence="3">
    <location>
        <begin position="419"/>
        <end position="458"/>
    </location>
</feature>
<protein>
    <submittedName>
        <fullName evidence="4">Uncharacterized protein</fullName>
    </submittedName>
</protein>
<feature type="repeat" description="WD" evidence="3">
    <location>
        <begin position="334"/>
        <end position="375"/>
    </location>
</feature>
<reference evidence="4" key="1">
    <citation type="submission" date="2023-07" db="EMBL/GenBank/DDBJ databases">
        <authorList>
            <consortium name="AG Swart"/>
            <person name="Singh M."/>
            <person name="Singh A."/>
            <person name="Seah K."/>
            <person name="Emmerich C."/>
        </authorList>
    </citation>
    <scope>NUCLEOTIDE SEQUENCE</scope>
    <source>
        <strain evidence="4">DP1</strain>
    </source>
</reference>
<evidence type="ECO:0000256" key="3">
    <source>
        <dbReference type="PROSITE-ProRule" id="PRU00221"/>
    </source>
</evidence>
<dbReference type="Proteomes" id="UP001295684">
    <property type="component" value="Unassembled WGS sequence"/>
</dbReference>
<dbReference type="Gene3D" id="2.130.10.10">
    <property type="entry name" value="YVTN repeat-like/Quinoprotein amine dehydrogenase"/>
    <property type="match status" value="4"/>
</dbReference>
<evidence type="ECO:0000313" key="4">
    <source>
        <dbReference type="EMBL" id="CAI2362022.1"/>
    </source>
</evidence>
<dbReference type="InterPro" id="IPR050630">
    <property type="entry name" value="WD_repeat_EMAP"/>
</dbReference>
<dbReference type="PANTHER" id="PTHR13720:SF53">
    <property type="entry name" value="ANAPHASE-PROMOTING COMPLEX SUBUNIT 4 WD40 DOMAIN-CONTAINING PROTEIN"/>
    <property type="match status" value="1"/>
</dbReference>
<feature type="repeat" description="WD" evidence="3">
    <location>
        <begin position="589"/>
        <end position="626"/>
    </location>
</feature>
<dbReference type="InterPro" id="IPR019775">
    <property type="entry name" value="WD40_repeat_CS"/>
</dbReference>
<dbReference type="PROSITE" id="PS50082">
    <property type="entry name" value="WD_REPEATS_2"/>
    <property type="match status" value="4"/>
</dbReference>
<sequence length="626" mass="68920">MEAAEGKSELIELAHSIGYTGKHQRTLLYHPTKADTLIYNNGGLIVIENLHEKHQQEFLRGHDMEISALATSFSGKLLASGQVGSIFQKTPEAPVILWDFEERQPLAVLKGITVGVKRLAFSPDEKFLACIGENNTFIIWDTNDGSAIHTHVFEHPILIMAWGDIQTDVNPKHPSYIIVTASSSAVHINTLEYDISSMQYFLNEGSCQLPNTGLTRNYTFSTINGGMLLAGTSGGEICLFSIYDQIYKATMPLSSNGLLSIVLMDDKIFIGGGDGKVKKISTEGGRWNLTHEAQIDGRVTSLGLSIDKKEVIAGTDKSKIYRMLTSDLSFMIHTDAHYGGINDIAFGNNDNEFVCIDETGIIKIWDNSEYKTIFTASGGKGIEGCASCVAEDDTLVTGWADGFIRCFDPNTQSVVWEIAGAHKGKVTSVYADGNYILSGGEEGAVRVWGRTNRKLLIQFHDHKKDVVSLFPDIKEPNIIHSCSMDRSICTYDLKTESKINGHSTKNGSLFGMTQRKDNELELVTSGQGAPIYFWDCDEINPIAEIVYPYKVLTLQISPSGKFLAFGTETNELYIYSITGTDSFEVITKGVGHSGPITKLKWTPDEKQIVTVSTDSSICIWNFYAGK</sequence>
<evidence type="ECO:0000256" key="1">
    <source>
        <dbReference type="ARBA" id="ARBA00022574"/>
    </source>
</evidence>
<proteinExistence type="predicted"/>
<keyword evidence="1 3" id="KW-0853">WD repeat</keyword>
<dbReference type="PROSITE" id="PS00678">
    <property type="entry name" value="WD_REPEATS_1"/>
    <property type="match status" value="1"/>
</dbReference>
<evidence type="ECO:0000256" key="2">
    <source>
        <dbReference type="ARBA" id="ARBA00022737"/>
    </source>
</evidence>
<dbReference type="Pfam" id="PF00400">
    <property type="entry name" value="WD40"/>
    <property type="match status" value="3"/>
</dbReference>
<gene>
    <name evidence="4" type="ORF">ECRASSUSDP1_LOCUS3339</name>
</gene>
<dbReference type="GO" id="GO:0005929">
    <property type="term" value="C:cilium"/>
    <property type="evidence" value="ECO:0007669"/>
    <property type="project" value="UniProtKB-ARBA"/>
</dbReference>
<dbReference type="InterPro" id="IPR036322">
    <property type="entry name" value="WD40_repeat_dom_sf"/>
</dbReference>